<protein>
    <submittedName>
        <fullName evidence="2">NrdH-redoxin</fullName>
    </submittedName>
</protein>
<dbReference type="SUPFAM" id="SSF52833">
    <property type="entry name" value="Thioredoxin-like"/>
    <property type="match status" value="1"/>
</dbReference>
<dbReference type="PANTHER" id="PTHR34386">
    <property type="entry name" value="GLUTAREDOXIN"/>
    <property type="match status" value="1"/>
</dbReference>
<dbReference type="EMBL" id="LRFC01000023">
    <property type="protein sequence ID" value="KZE66468.1"/>
    <property type="molecule type" value="Genomic_DNA"/>
</dbReference>
<dbReference type="AlphaFoldDB" id="A0A163RB38"/>
<dbReference type="InterPro" id="IPR036249">
    <property type="entry name" value="Thioredoxin-like_sf"/>
</dbReference>
<keyword evidence="3" id="KW-1185">Reference proteome</keyword>
<dbReference type="PANTHER" id="PTHR34386:SF1">
    <property type="entry name" value="GLUTAREDOXIN-LIKE PROTEIN NRDH"/>
    <property type="match status" value="1"/>
</dbReference>
<proteinExistence type="predicted"/>
<name>A0A163RB38_9BACL</name>
<reference evidence="3" key="1">
    <citation type="submission" date="2016-01" db="EMBL/GenBank/DDBJ databases">
        <title>Draft genome of Chromobacterium sp. F49.</title>
        <authorList>
            <person name="Hong K.W."/>
        </authorList>
    </citation>
    <scope>NUCLEOTIDE SEQUENCE [LARGE SCALE GENOMIC DNA]</scope>
    <source>
        <strain evidence="3">P7IIIA</strain>
    </source>
</reference>
<evidence type="ECO:0000313" key="3">
    <source>
        <dbReference type="Proteomes" id="UP000076567"/>
    </source>
</evidence>
<feature type="domain" description="Glutaredoxin" evidence="1">
    <location>
        <begin position="17"/>
        <end position="70"/>
    </location>
</feature>
<comment type="caution">
    <text evidence="2">The sequence shown here is derived from an EMBL/GenBank/DDBJ whole genome shotgun (WGS) entry which is preliminary data.</text>
</comment>
<dbReference type="Proteomes" id="UP000076567">
    <property type="component" value="Unassembled WGS sequence"/>
</dbReference>
<evidence type="ECO:0000313" key="2">
    <source>
        <dbReference type="EMBL" id="KZE66468.1"/>
    </source>
</evidence>
<gene>
    <name evidence="2" type="ORF">AWM68_07485</name>
</gene>
<dbReference type="InterPro" id="IPR002109">
    <property type="entry name" value="Glutaredoxin"/>
</dbReference>
<dbReference type="CDD" id="cd02976">
    <property type="entry name" value="NrdH"/>
    <property type="match status" value="1"/>
</dbReference>
<dbReference type="Gene3D" id="3.40.30.10">
    <property type="entry name" value="Glutaredoxin"/>
    <property type="match status" value="1"/>
</dbReference>
<dbReference type="Pfam" id="PF00462">
    <property type="entry name" value="Glutaredoxin"/>
    <property type="match status" value="1"/>
</dbReference>
<accession>A0A163RB38</accession>
<dbReference type="GO" id="GO:0045454">
    <property type="term" value="P:cell redox homeostasis"/>
    <property type="evidence" value="ECO:0007669"/>
    <property type="project" value="TreeGrafter"/>
</dbReference>
<evidence type="ECO:0000259" key="1">
    <source>
        <dbReference type="Pfam" id="PF00462"/>
    </source>
</evidence>
<organism evidence="2 3">
    <name type="scientific">Fictibacillus phosphorivorans</name>
    <dbReference type="NCBI Taxonomy" id="1221500"/>
    <lineage>
        <taxon>Bacteria</taxon>
        <taxon>Bacillati</taxon>
        <taxon>Bacillota</taxon>
        <taxon>Bacilli</taxon>
        <taxon>Bacillales</taxon>
        <taxon>Fictibacillaceae</taxon>
        <taxon>Fictibacillus</taxon>
    </lineage>
</organism>
<dbReference type="GO" id="GO:0009055">
    <property type="term" value="F:electron transfer activity"/>
    <property type="evidence" value="ECO:0007669"/>
    <property type="project" value="TreeGrafter"/>
</dbReference>
<dbReference type="PROSITE" id="PS51354">
    <property type="entry name" value="GLUTAREDOXIN_2"/>
    <property type="match status" value="1"/>
</dbReference>
<sequence>MKDAFGKRRHKQLEKKVILYTQETCPPCFAEKEWLKANDIPFEERDIRKNKAHMQEVIDLGASATPVTVIETTESKEIVMGFQEDELSRLLKK</sequence>
<dbReference type="InterPro" id="IPR051548">
    <property type="entry name" value="Grx-like_ET"/>
</dbReference>